<keyword evidence="2" id="KW-0808">Transferase</keyword>
<sequence length="214" mass="23476">MRVDQTDHDGSSRHFDERATTWDSDPAKVARALAVAQEIRSRVPLNGQMQGLEYGCGTGLLGFALQPYFGQITLADSSPGMLATLNDKIAASRSNNLRSMKLDLVTDPLPAERYDLVCSLMTFHHIDDISGLLRDLFSLMNSPGYLCVADLDAEDGSFHGPGFTGHPGFDRSVLEHEAHGAGFRNIEFSTVFQIAKPDSRGQTDFPVFLMVARK</sequence>
<dbReference type="GO" id="GO:0008168">
    <property type="term" value="F:methyltransferase activity"/>
    <property type="evidence" value="ECO:0007669"/>
    <property type="project" value="UniProtKB-KW"/>
</dbReference>
<dbReference type="CDD" id="cd02440">
    <property type="entry name" value="AdoMet_MTases"/>
    <property type="match status" value="1"/>
</dbReference>
<accession>A0A935T9U6</accession>
<dbReference type="PANTHER" id="PTHR43464:SF83">
    <property type="entry name" value="MALONYL-[ACYL-CARRIER PROTEIN] O-METHYLTRANSFERASE"/>
    <property type="match status" value="1"/>
</dbReference>
<organism evidence="2 3">
    <name type="scientific">Candidatus Accumulibacter affinis</name>
    <dbReference type="NCBI Taxonomy" id="2954384"/>
    <lineage>
        <taxon>Bacteria</taxon>
        <taxon>Pseudomonadati</taxon>
        <taxon>Pseudomonadota</taxon>
        <taxon>Betaproteobacteria</taxon>
        <taxon>Candidatus Accumulibacter</taxon>
    </lineage>
</organism>
<feature type="region of interest" description="Disordered" evidence="1">
    <location>
        <begin position="1"/>
        <end position="20"/>
    </location>
</feature>
<dbReference type="GO" id="GO:0032259">
    <property type="term" value="P:methylation"/>
    <property type="evidence" value="ECO:0007669"/>
    <property type="project" value="UniProtKB-KW"/>
</dbReference>
<evidence type="ECO:0000256" key="1">
    <source>
        <dbReference type="SAM" id="MobiDB-lite"/>
    </source>
</evidence>
<dbReference type="PANTHER" id="PTHR43464">
    <property type="entry name" value="METHYLTRANSFERASE"/>
    <property type="match status" value="1"/>
</dbReference>
<evidence type="ECO:0000313" key="2">
    <source>
        <dbReference type="EMBL" id="MBK7954019.1"/>
    </source>
</evidence>
<reference evidence="2 3" key="1">
    <citation type="submission" date="2020-10" db="EMBL/GenBank/DDBJ databases">
        <title>Connecting structure to function with the recovery of over 1000 high-quality activated sludge metagenome-assembled genomes encoding full-length rRNA genes using long-read sequencing.</title>
        <authorList>
            <person name="Singleton C.M."/>
            <person name="Petriglieri F."/>
            <person name="Kristensen J.M."/>
            <person name="Kirkegaard R.H."/>
            <person name="Michaelsen T.Y."/>
            <person name="Andersen M.H."/>
            <person name="Karst S.M."/>
            <person name="Dueholm M.S."/>
            <person name="Nielsen P.H."/>
            <person name="Albertsen M."/>
        </authorList>
    </citation>
    <scope>NUCLEOTIDE SEQUENCE [LARGE SCALE GENOMIC DNA]</scope>
    <source>
        <strain evidence="2">Fred_18-Q3-R57-64_BAT3C.720</strain>
    </source>
</reference>
<protein>
    <submittedName>
        <fullName evidence="2">Class I SAM-dependent methyltransferase</fullName>
    </submittedName>
</protein>
<dbReference type="Gene3D" id="3.40.50.150">
    <property type="entry name" value="Vaccinia Virus protein VP39"/>
    <property type="match status" value="1"/>
</dbReference>
<dbReference type="Proteomes" id="UP000706151">
    <property type="component" value="Unassembled WGS sequence"/>
</dbReference>
<dbReference type="SUPFAM" id="SSF53335">
    <property type="entry name" value="S-adenosyl-L-methionine-dependent methyltransferases"/>
    <property type="match status" value="1"/>
</dbReference>
<gene>
    <name evidence="2" type="ORF">IPK02_08710</name>
</gene>
<evidence type="ECO:0000313" key="3">
    <source>
        <dbReference type="Proteomes" id="UP000706151"/>
    </source>
</evidence>
<proteinExistence type="predicted"/>
<name>A0A935T9U6_9PROT</name>
<comment type="caution">
    <text evidence="2">The sequence shown here is derived from an EMBL/GenBank/DDBJ whole genome shotgun (WGS) entry which is preliminary data.</text>
</comment>
<dbReference type="Pfam" id="PF13489">
    <property type="entry name" value="Methyltransf_23"/>
    <property type="match status" value="1"/>
</dbReference>
<keyword evidence="2" id="KW-0489">Methyltransferase</keyword>
<dbReference type="EMBL" id="JADJOT010000008">
    <property type="protein sequence ID" value="MBK7954019.1"/>
    <property type="molecule type" value="Genomic_DNA"/>
</dbReference>
<dbReference type="AlphaFoldDB" id="A0A935T9U6"/>
<dbReference type="InterPro" id="IPR029063">
    <property type="entry name" value="SAM-dependent_MTases_sf"/>
</dbReference>